<evidence type="ECO:0000313" key="6">
    <source>
        <dbReference type="Proteomes" id="UP000758856"/>
    </source>
</evidence>
<keyword evidence="2" id="KW-0472">Membrane</keyword>
<dbReference type="Pfam" id="PF00563">
    <property type="entry name" value="EAL"/>
    <property type="match status" value="1"/>
</dbReference>
<reference evidence="5 6" key="2">
    <citation type="submission" date="2021-01" db="EMBL/GenBank/DDBJ databases">
        <title>Genomic Encyclopedia of Type Strains, Phase IV (KMG-IV): sequencing the most valuable type-strain genomes for metagenomic binning, comparative biology and taxonomic classification.</title>
        <authorList>
            <person name="Goeker M."/>
        </authorList>
    </citation>
    <scope>NUCLEOTIDE SEQUENCE [LARGE SCALE GENOMIC DNA]</scope>
    <source>
        <strain evidence="5 6">DSM 6130</strain>
    </source>
</reference>
<evidence type="ECO:0000313" key="5">
    <source>
        <dbReference type="EMBL" id="MBM7852574.1"/>
    </source>
</evidence>
<evidence type="ECO:0000313" key="7">
    <source>
        <dbReference type="Proteomes" id="UP001143400"/>
    </source>
</evidence>
<dbReference type="PANTHER" id="PTHR33121">
    <property type="entry name" value="CYCLIC DI-GMP PHOSPHODIESTERASE PDEF"/>
    <property type="match status" value="1"/>
</dbReference>
<dbReference type="AlphaFoldDB" id="A0A9W6IX89"/>
<dbReference type="SMART" id="SM00052">
    <property type="entry name" value="EAL"/>
    <property type="match status" value="1"/>
</dbReference>
<dbReference type="InterPro" id="IPR001633">
    <property type="entry name" value="EAL_dom"/>
</dbReference>
<sequence length="485" mass="51644">MFKPADVFVAVAMTVTAACVAVMASFGLGFGLAEGMLVGLAALAGMAVLHMAFARAPGAELERIDDLDRVVTELQSRIETLDVRLSTLDAAVADRAKAATRPLVEEIAALGGLVTSVAKEVAKHDAALLRLKTPRPAPVATLATPAEALPAQPARVSEPAAHPLAEGRPLIPPPPAPPRKARRTEAAAPPSKPQAPDPFDPAEAEDETQGYAGAADRGLAARVELALRDDRVDFYLQPVVALPNRRILHYEGFSRLREPDGLVLPEEFLPAAAAEGRLVEIDRRAIERAARVAHRLNARGRGVRIFVNIAAETLADDRVARDVATYIDGSPELTRLLVLELTQSAFDGLGALERENRDALAAKGVRFSIDQVSNLRLDGRDLAARGVRFVKVPAATLLDPDTARNLPVHPADLPNLLARDGVDLIATHVEEERTTPELLDLDVKAAQGFLFGVPRPVRGEGGEAGEAGSDGVTRAFTPHAFPRRA</sequence>
<dbReference type="EMBL" id="BSFF01000003">
    <property type="protein sequence ID" value="GLK56781.1"/>
    <property type="molecule type" value="Genomic_DNA"/>
</dbReference>
<dbReference type="InterPro" id="IPR035919">
    <property type="entry name" value="EAL_sf"/>
</dbReference>
<keyword evidence="2" id="KW-1133">Transmembrane helix</keyword>
<dbReference type="PANTHER" id="PTHR33121:SF79">
    <property type="entry name" value="CYCLIC DI-GMP PHOSPHODIESTERASE PDED-RELATED"/>
    <property type="match status" value="1"/>
</dbReference>
<accession>A0A9W6IX89</accession>
<dbReference type="InterPro" id="IPR050706">
    <property type="entry name" value="Cyclic-di-GMP_PDE-like"/>
</dbReference>
<feature type="transmembrane region" description="Helical" evidence="2">
    <location>
        <begin position="7"/>
        <end position="30"/>
    </location>
</feature>
<feature type="domain" description="EAL" evidence="3">
    <location>
        <begin position="216"/>
        <end position="468"/>
    </location>
</feature>
<dbReference type="EMBL" id="JAFBCY010000003">
    <property type="protein sequence ID" value="MBM7852574.1"/>
    <property type="molecule type" value="Genomic_DNA"/>
</dbReference>
<feature type="transmembrane region" description="Helical" evidence="2">
    <location>
        <begin position="36"/>
        <end position="54"/>
    </location>
</feature>
<dbReference type="CDD" id="cd01948">
    <property type="entry name" value="EAL"/>
    <property type="match status" value="1"/>
</dbReference>
<dbReference type="GO" id="GO:0071111">
    <property type="term" value="F:cyclic-guanylate-specific phosphodiesterase activity"/>
    <property type="evidence" value="ECO:0007669"/>
    <property type="project" value="InterPro"/>
</dbReference>
<feature type="region of interest" description="Disordered" evidence="1">
    <location>
        <begin position="457"/>
        <end position="485"/>
    </location>
</feature>
<comment type="caution">
    <text evidence="4">The sequence shown here is derived from an EMBL/GenBank/DDBJ whole genome shotgun (WGS) entry which is preliminary data.</text>
</comment>
<dbReference type="SUPFAM" id="SSF141868">
    <property type="entry name" value="EAL domain-like"/>
    <property type="match status" value="1"/>
</dbReference>
<keyword evidence="2" id="KW-0812">Transmembrane</keyword>
<evidence type="ECO:0000313" key="4">
    <source>
        <dbReference type="EMBL" id="GLK56781.1"/>
    </source>
</evidence>
<reference evidence="4" key="3">
    <citation type="submission" date="2023-01" db="EMBL/GenBank/DDBJ databases">
        <authorList>
            <person name="Sun Q."/>
            <person name="Evtushenko L."/>
        </authorList>
    </citation>
    <scope>NUCLEOTIDE SEQUENCE</scope>
    <source>
        <strain evidence="4">VKM B-1606</strain>
    </source>
</reference>
<name>A0A9W6IX89_9HYPH</name>
<dbReference type="PROSITE" id="PS50883">
    <property type="entry name" value="EAL"/>
    <property type="match status" value="1"/>
</dbReference>
<evidence type="ECO:0000256" key="1">
    <source>
        <dbReference type="SAM" id="MobiDB-lite"/>
    </source>
</evidence>
<dbReference type="PROSITE" id="PS51257">
    <property type="entry name" value="PROKAR_LIPOPROTEIN"/>
    <property type="match status" value="1"/>
</dbReference>
<feature type="compositionally biased region" description="Pro residues" evidence="1">
    <location>
        <begin position="190"/>
        <end position="199"/>
    </location>
</feature>
<dbReference type="RefSeq" id="WP_204950950.1">
    <property type="nucleotide sequence ID" value="NZ_BSFF01000003.1"/>
</dbReference>
<dbReference type="Proteomes" id="UP001143400">
    <property type="component" value="Unassembled WGS sequence"/>
</dbReference>
<organism evidence="4 7">
    <name type="scientific">Methylopila capsulata</name>
    <dbReference type="NCBI Taxonomy" id="61654"/>
    <lineage>
        <taxon>Bacteria</taxon>
        <taxon>Pseudomonadati</taxon>
        <taxon>Pseudomonadota</taxon>
        <taxon>Alphaproteobacteria</taxon>
        <taxon>Hyphomicrobiales</taxon>
        <taxon>Methylopilaceae</taxon>
        <taxon>Methylopila</taxon>
    </lineage>
</organism>
<dbReference type="Proteomes" id="UP000758856">
    <property type="component" value="Unassembled WGS sequence"/>
</dbReference>
<protein>
    <submittedName>
        <fullName evidence="5">Cyclic-di-GMP phosphodiesterase TipF (Flagellum assembly factor)</fullName>
    </submittedName>
</protein>
<evidence type="ECO:0000259" key="3">
    <source>
        <dbReference type="PROSITE" id="PS50883"/>
    </source>
</evidence>
<reference evidence="4" key="1">
    <citation type="journal article" date="2014" name="Int. J. Syst. Evol. Microbiol.">
        <title>Complete genome sequence of Corynebacterium casei LMG S-19264T (=DSM 44701T), isolated from a smear-ripened cheese.</title>
        <authorList>
            <consortium name="US DOE Joint Genome Institute (JGI-PGF)"/>
            <person name="Walter F."/>
            <person name="Albersmeier A."/>
            <person name="Kalinowski J."/>
            <person name="Ruckert C."/>
        </authorList>
    </citation>
    <scope>NUCLEOTIDE SEQUENCE</scope>
    <source>
        <strain evidence="4">VKM B-1606</strain>
    </source>
</reference>
<feature type="region of interest" description="Disordered" evidence="1">
    <location>
        <begin position="148"/>
        <end position="215"/>
    </location>
</feature>
<gene>
    <name evidence="4" type="ORF">GCM10008170_28000</name>
    <name evidence="5" type="ORF">JOD31_002816</name>
</gene>
<dbReference type="Gene3D" id="3.20.20.450">
    <property type="entry name" value="EAL domain"/>
    <property type="match status" value="1"/>
</dbReference>
<keyword evidence="6" id="KW-1185">Reference proteome</keyword>
<proteinExistence type="predicted"/>
<evidence type="ECO:0000256" key="2">
    <source>
        <dbReference type="SAM" id="Phobius"/>
    </source>
</evidence>